<dbReference type="Gene3D" id="2.60.40.2030">
    <property type="match status" value="1"/>
</dbReference>
<dbReference type="SUPFAM" id="SSF56219">
    <property type="entry name" value="DNase I-like"/>
    <property type="match status" value="1"/>
</dbReference>
<evidence type="ECO:0000313" key="3">
    <source>
        <dbReference type="EMBL" id="NID12388.1"/>
    </source>
</evidence>
<keyword evidence="4" id="KW-1185">Reference proteome</keyword>
<evidence type="ECO:0000256" key="1">
    <source>
        <dbReference type="SAM" id="SignalP"/>
    </source>
</evidence>
<dbReference type="InterPro" id="IPR036691">
    <property type="entry name" value="Endo/exonu/phosph_ase_sf"/>
</dbReference>
<dbReference type="InterPro" id="IPR026444">
    <property type="entry name" value="Secre_tail"/>
</dbReference>
<dbReference type="EMBL" id="WAEL01000007">
    <property type="protein sequence ID" value="NID12388.1"/>
    <property type="molecule type" value="Genomic_DNA"/>
</dbReference>
<keyword evidence="1" id="KW-0732">Signal</keyword>
<reference evidence="4" key="2">
    <citation type="submission" date="2023-07" db="EMBL/GenBank/DDBJ databases">
        <authorList>
            <person name="Jung D.-H."/>
        </authorList>
    </citation>
    <scope>NUCLEOTIDE SEQUENCE [LARGE SCALE GENOMIC DNA]</scope>
    <source>
        <strain evidence="4">JA-25</strain>
    </source>
</reference>
<dbReference type="Gene3D" id="3.60.10.10">
    <property type="entry name" value="Endonuclease/exonuclease/phosphatase"/>
    <property type="match status" value="1"/>
</dbReference>
<gene>
    <name evidence="3" type="ORF">F7231_19610</name>
</gene>
<accession>A0ABX0QNM9</accession>
<dbReference type="PANTHER" id="PTHR42834">
    <property type="entry name" value="ENDONUCLEASE/EXONUCLEASE/PHOSPHATASE FAMILY PROTEIN (AFU_ORTHOLOGUE AFUA_3G09210)"/>
    <property type="match status" value="1"/>
</dbReference>
<reference evidence="4" key="1">
    <citation type="submission" date="2019-09" db="EMBL/GenBank/DDBJ databases">
        <authorList>
            <person name="Jung D.-H."/>
        </authorList>
    </citation>
    <scope>NUCLEOTIDE SEQUENCE [LARGE SCALE GENOMIC DNA]</scope>
    <source>
        <strain evidence="4">JA-25</strain>
    </source>
</reference>
<dbReference type="NCBIfam" id="TIGR04183">
    <property type="entry name" value="Por_Secre_tail"/>
    <property type="match status" value="1"/>
</dbReference>
<feature type="chain" id="PRO_5045381897" evidence="1">
    <location>
        <begin position="23"/>
        <end position="1373"/>
    </location>
</feature>
<proteinExistence type="predicted"/>
<comment type="caution">
    <text evidence="3">The sequence shown here is derived from an EMBL/GenBank/DDBJ whole genome shotgun (WGS) entry which is preliminary data.</text>
</comment>
<feature type="signal peptide" evidence="1">
    <location>
        <begin position="1"/>
        <end position="22"/>
    </location>
</feature>
<protein>
    <submittedName>
        <fullName evidence="3">T9SS type A sorting domain-containing protein</fullName>
    </submittedName>
</protein>
<dbReference type="InterPro" id="IPR005135">
    <property type="entry name" value="Endo/exonuclease/phosphatase"/>
</dbReference>
<dbReference type="SUPFAM" id="SSF141072">
    <property type="entry name" value="CalX-like"/>
    <property type="match status" value="1"/>
</dbReference>
<feature type="domain" description="Endonuclease/exonuclease/phosphatase" evidence="2">
    <location>
        <begin position="755"/>
        <end position="903"/>
    </location>
</feature>
<evidence type="ECO:0000313" key="4">
    <source>
        <dbReference type="Proteomes" id="UP000606008"/>
    </source>
</evidence>
<dbReference type="Pfam" id="PF19580">
    <property type="entry name" value="Exo_endo_phos_3"/>
    <property type="match status" value="1"/>
</dbReference>
<organism evidence="3 4">
    <name type="scientific">Fibrivirga algicola</name>
    <dbReference type="NCBI Taxonomy" id="2950420"/>
    <lineage>
        <taxon>Bacteria</taxon>
        <taxon>Pseudomonadati</taxon>
        <taxon>Bacteroidota</taxon>
        <taxon>Cytophagia</taxon>
        <taxon>Cytophagales</taxon>
        <taxon>Spirosomataceae</taxon>
        <taxon>Fibrivirga</taxon>
    </lineage>
</organism>
<dbReference type="PANTHER" id="PTHR42834:SF1">
    <property type="entry name" value="ENDONUCLEASE_EXONUCLEASE_PHOSPHATASE FAMILY PROTEIN (AFU_ORTHOLOGUE AFUA_3G09210)"/>
    <property type="match status" value="1"/>
</dbReference>
<dbReference type="Proteomes" id="UP000606008">
    <property type="component" value="Unassembled WGS sequence"/>
</dbReference>
<name>A0ABX0QNM9_9BACT</name>
<evidence type="ECO:0000259" key="2">
    <source>
        <dbReference type="Pfam" id="PF19580"/>
    </source>
</evidence>
<dbReference type="CDD" id="cd04486">
    <property type="entry name" value="YhcR_OBF_like"/>
    <property type="match status" value="1"/>
</dbReference>
<sequence>MNPRLLRFLCLVPVLLARIAWGQSVSLTTLGSTYTQNFNELSSTAGSTTNNLTITGWFMTESGGSTRDNEQYGVDIGSSNAGDTYSYGATGSVDRAFGCLRSGTLVPSFGAYFVNNTGSTINSFQISYTGEEWRLGGVARTDQLNFEYSTNATDLSTGVWTSVAALNFVTPNTVTAGAKDGNAAENRTNLSATITGISIPNGAGFWIRWTDSDPAGADDGLAVDDFSLTPNATSTPSLSINDVTLSEGNSGTTAFNFTISLSSPAPAGGVSFDVATADGTATTATGDYIAKSLTGQTIPAGSSTYTFSVLINGDGFQEANEAFFVNVTNVTGTTVADAQGLGIIQNDDVSILPIYSIQGAGHTSPLVGQSVVTTGIVTALRSNGFYIQNPTPDSDEATSEGLFVFTSSAPVVAIGDAVQVTGTIAEFRAGGAGSANLTTTELTNPTVTRLSSGNSLPATTVLGNGGRAIPSTIIDNDAAGNVETSGTFDPATDGIDFYESLEGMLVQINNPVAVGPTASSGEIWVLADNGAAAGLRTARGGILIQSTDFNPERIQIDNVLYSASSPMVTVGTQLNTITGVVDYNSGNFAVLPATAPVVSSPSGLTKEVTTLTGDSRKLTVATFNVENLDSGDGAQKFTSLATAVVTNLQSPDIIVVEEIQDNNGPVNDAIVSASTTYQTLVDAIASAGGPTYAYRQIDPVDDQDGGEPGGNIRQGFLYNPVRVSFMDRPGGNATTATTVSASGGQPVLSASPGRIDPTNAAFAASRKPLVGEFMFNGQTVFVIGNHFNSKGGDQPLFGKFQPPVLSSEAQRIQQATIVKDFVQSILAISASANVVVAGDLNDFEFAAPLTILKNSGLTALIETLPANERYTYNFEGNAQTLDHILVSNSLLSKLNGFDVVHMNSEFADQISDHDPSVAQFSLEPPVSVTIAANASAICPGTPVAFSLTVGGLTAGQTYSYTISNGTNTISAVGQSATLIQTSVIPTVNGAFTATVSTNDNLVAMAVSGPITINEVPLNTSLTSASVCTGQSATLLATSTGGSSYTLSDGQQSTSGQFVVSAAGTYTVIAGNASGCTATATATLTVNSLPTASLTASATTVTVGQSVLLSASGGTSYLWSTGATGSSITVTPPAGSTVYSVVVTNLASCSSIASVSITAIRLLDVDGPARLCIKSAPPANEAVTLPLAMTVTGGTSPYTYSWSYKAPNSTNYKGIATAGTAIGKVSFVPVPGGSTINITGTKGNLNGLQNYLIRLTVTDKTGAAVSEETLLDGSCMLGGSNARMGRETDELVQVRVYPNPVQEMLEVDIQGLTAPARIVLLDVAGRLQQQWDIAPVAGVGKLRVTVSDLPEGVYILNVKTAEGILHRQRLLKQR</sequence>
<dbReference type="RefSeq" id="WP_166693240.1">
    <property type="nucleotide sequence ID" value="NZ_WAEL01000007.1"/>
</dbReference>
<dbReference type="InterPro" id="IPR038081">
    <property type="entry name" value="CalX-like_sf"/>
</dbReference>